<sequence length="160" mass="17931">MLVVKIARPHGTMQRKCRHGDFKVLRVTQAMNGSQSGLQNHLKVLENKHKTGGCPALGELMVAQGELPLDCLGYNPENLPQHSLVSSETVDKPEPFDHTKYEQYLTEWVAACDQPFNAVEAPKFIRLLQYISQLGKEFKLMEMGDDIVSDIKTMLAIVGH</sequence>
<evidence type="ECO:0000313" key="1">
    <source>
        <dbReference type="EMBL" id="PCH43320.1"/>
    </source>
</evidence>
<protein>
    <submittedName>
        <fullName evidence="1">Uncharacterized protein</fullName>
    </submittedName>
</protein>
<gene>
    <name evidence="1" type="ORF">WOLCODRAFT_18293</name>
</gene>
<name>A0A2H3JM96_WOLCO</name>
<dbReference type="OrthoDB" id="3259181at2759"/>
<reference evidence="1 2" key="1">
    <citation type="journal article" date="2012" name="Science">
        <title>The Paleozoic origin of enzymatic lignin decomposition reconstructed from 31 fungal genomes.</title>
        <authorList>
            <person name="Floudas D."/>
            <person name="Binder M."/>
            <person name="Riley R."/>
            <person name="Barry K."/>
            <person name="Blanchette R.A."/>
            <person name="Henrissat B."/>
            <person name="Martinez A.T."/>
            <person name="Otillar R."/>
            <person name="Spatafora J.W."/>
            <person name="Yadav J.S."/>
            <person name="Aerts A."/>
            <person name="Benoit I."/>
            <person name="Boyd A."/>
            <person name="Carlson A."/>
            <person name="Copeland A."/>
            <person name="Coutinho P.M."/>
            <person name="de Vries R.P."/>
            <person name="Ferreira P."/>
            <person name="Findley K."/>
            <person name="Foster B."/>
            <person name="Gaskell J."/>
            <person name="Glotzer D."/>
            <person name="Gorecki P."/>
            <person name="Heitman J."/>
            <person name="Hesse C."/>
            <person name="Hori C."/>
            <person name="Igarashi K."/>
            <person name="Jurgens J.A."/>
            <person name="Kallen N."/>
            <person name="Kersten P."/>
            <person name="Kohler A."/>
            <person name="Kuees U."/>
            <person name="Kumar T.K.A."/>
            <person name="Kuo A."/>
            <person name="LaButti K."/>
            <person name="Larrondo L.F."/>
            <person name="Lindquist E."/>
            <person name="Ling A."/>
            <person name="Lombard V."/>
            <person name="Lucas S."/>
            <person name="Lundell T."/>
            <person name="Martin R."/>
            <person name="McLaughlin D.J."/>
            <person name="Morgenstern I."/>
            <person name="Morin E."/>
            <person name="Murat C."/>
            <person name="Nagy L.G."/>
            <person name="Nolan M."/>
            <person name="Ohm R.A."/>
            <person name="Patyshakuliyeva A."/>
            <person name="Rokas A."/>
            <person name="Ruiz-Duenas F.J."/>
            <person name="Sabat G."/>
            <person name="Salamov A."/>
            <person name="Samejima M."/>
            <person name="Schmutz J."/>
            <person name="Slot J.C."/>
            <person name="St John F."/>
            <person name="Stenlid J."/>
            <person name="Sun H."/>
            <person name="Sun S."/>
            <person name="Syed K."/>
            <person name="Tsang A."/>
            <person name="Wiebenga A."/>
            <person name="Young D."/>
            <person name="Pisabarro A."/>
            <person name="Eastwood D.C."/>
            <person name="Martin F."/>
            <person name="Cullen D."/>
            <person name="Grigoriev I.V."/>
            <person name="Hibbett D.S."/>
        </authorList>
    </citation>
    <scope>NUCLEOTIDE SEQUENCE [LARGE SCALE GENOMIC DNA]</scope>
    <source>
        <strain evidence="1 2">MD-104</strain>
    </source>
</reference>
<dbReference type="EMBL" id="KB468135">
    <property type="protein sequence ID" value="PCH43320.1"/>
    <property type="molecule type" value="Genomic_DNA"/>
</dbReference>
<evidence type="ECO:0000313" key="2">
    <source>
        <dbReference type="Proteomes" id="UP000218811"/>
    </source>
</evidence>
<accession>A0A2H3JM96</accession>
<dbReference type="STRING" id="742152.A0A2H3JM96"/>
<dbReference type="AlphaFoldDB" id="A0A2H3JM96"/>
<organism evidence="1 2">
    <name type="scientific">Wolfiporia cocos (strain MD-104)</name>
    <name type="common">Brown rot fungus</name>
    <dbReference type="NCBI Taxonomy" id="742152"/>
    <lineage>
        <taxon>Eukaryota</taxon>
        <taxon>Fungi</taxon>
        <taxon>Dikarya</taxon>
        <taxon>Basidiomycota</taxon>
        <taxon>Agaricomycotina</taxon>
        <taxon>Agaricomycetes</taxon>
        <taxon>Polyporales</taxon>
        <taxon>Phaeolaceae</taxon>
        <taxon>Wolfiporia</taxon>
    </lineage>
</organism>
<keyword evidence="2" id="KW-1185">Reference proteome</keyword>
<dbReference type="Proteomes" id="UP000218811">
    <property type="component" value="Unassembled WGS sequence"/>
</dbReference>
<proteinExistence type="predicted"/>